<evidence type="ECO:0000313" key="2">
    <source>
        <dbReference type="Proteomes" id="UP000009149"/>
    </source>
</evidence>
<dbReference type="AlphaFoldDB" id="B3DYG1"/>
<gene>
    <name evidence="1" type="ordered locus">Minf_1955</name>
</gene>
<organism evidence="1 2">
    <name type="scientific">Methylacidiphilum infernorum (isolate V4)</name>
    <name type="common">Methylokorus infernorum (strain V4)</name>
    <dbReference type="NCBI Taxonomy" id="481448"/>
    <lineage>
        <taxon>Bacteria</taxon>
        <taxon>Pseudomonadati</taxon>
        <taxon>Verrucomicrobiota</taxon>
        <taxon>Methylacidiphilae</taxon>
        <taxon>Methylacidiphilales</taxon>
        <taxon>Methylacidiphilaceae</taxon>
        <taxon>Methylacidiphilum (ex Ratnadevi et al. 2023)</taxon>
    </lineage>
</organism>
<dbReference type="Proteomes" id="UP000009149">
    <property type="component" value="Chromosome"/>
</dbReference>
<accession>B3DYG1</accession>
<proteinExistence type="predicted"/>
<dbReference type="STRING" id="481448.Minf_1955"/>
<sequence>MDTRSQKKEAMSRKITALIKELPEDISPCPSFCATSDFKEFMVLLTSFPAFYFGS</sequence>
<name>B3DYG1_METI4</name>
<reference evidence="1 2" key="1">
    <citation type="journal article" date="2008" name="Biol. Direct">
        <title>Complete genome sequence of the extremely acidophilic methanotroph isolate V4, Methylacidiphilum infernorum, a representative of the bacterial phylum Verrucomicrobia.</title>
        <authorList>
            <person name="Hou S."/>
            <person name="Makarova K.S."/>
            <person name="Saw J.H."/>
            <person name="Senin P."/>
            <person name="Ly B.V."/>
            <person name="Zhou Z."/>
            <person name="Ren Y."/>
            <person name="Wang J."/>
            <person name="Galperin M.Y."/>
            <person name="Omelchenko M.V."/>
            <person name="Wolf Y.I."/>
            <person name="Yutin N."/>
            <person name="Koonin E.V."/>
            <person name="Stott M.B."/>
            <person name="Mountain B.W."/>
            <person name="Crowe M.A."/>
            <person name="Smirnova A.V."/>
            <person name="Dunfield P.F."/>
            <person name="Feng L."/>
            <person name="Wang L."/>
            <person name="Alam M."/>
        </authorList>
    </citation>
    <scope>NUCLEOTIDE SEQUENCE [LARGE SCALE GENOMIC DNA]</scope>
    <source>
        <strain evidence="2">Isolate V4</strain>
    </source>
</reference>
<dbReference type="EMBL" id="CP000975">
    <property type="protein sequence ID" value="ACD84009.1"/>
    <property type="molecule type" value="Genomic_DNA"/>
</dbReference>
<dbReference type="KEGG" id="min:Minf_1955"/>
<evidence type="ECO:0000313" key="1">
    <source>
        <dbReference type="EMBL" id="ACD84009.1"/>
    </source>
</evidence>
<protein>
    <submittedName>
        <fullName evidence="1">Uncharacterized protein</fullName>
    </submittedName>
</protein>
<dbReference type="HOGENOM" id="CLU_3027094_0_0_0"/>